<dbReference type="PANTHER" id="PTHR47893">
    <property type="entry name" value="REGULATORY PROTEIN PCHR"/>
    <property type="match status" value="1"/>
</dbReference>
<evidence type="ECO:0000256" key="3">
    <source>
        <dbReference type="ARBA" id="ARBA00023163"/>
    </source>
</evidence>
<keyword evidence="2" id="KW-0238">DNA-binding</keyword>
<evidence type="ECO:0000313" key="5">
    <source>
        <dbReference type="EMBL" id="OUP59732.1"/>
    </source>
</evidence>
<dbReference type="Proteomes" id="UP000195326">
    <property type="component" value="Unassembled WGS sequence"/>
</dbReference>
<proteinExistence type="predicted"/>
<dbReference type="SUPFAM" id="SSF46689">
    <property type="entry name" value="Homeodomain-like"/>
    <property type="match status" value="2"/>
</dbReference>
<dbReference type="GO" id="GO:0003700">
    <property type="term" value="F:DNA-binding transcription factor activity"/>
    <property type="evidence" value="ECO:0007669"/>
    <property type="project" value="InterPro"/>
</dbReference>
<dbReference type="PRINTS" id="PR00032">
    <property type="entry name" value="HTHARAC"/>
</dbReference>
<dbReference type="InterPro" id="IPR018060">
    <property type="entry name" value="HTH_AraC"/>
</dbReference>
<name>A0A1Y4LZB8_9FIRM</name>
<evidence type="ECO:0000313" key="6">
    <source>
        <dbReference type="Proteomes" id="UP000195326"/>
    </source>
</evidence>
<gene>
    <name evidence="5" type="ORF">B5F15_04750</name>
</gene>
<dbReference type="PROSITE" id="PS01124">
    <property type="entry name" value="HTH_ARAC_FAMILY_2"/>
    <property type="match status" value="1"/>
</dbReference>
<dbReference type="AlphaFoldDB" id="A0A1Y4LZB8"/>
<dbReference type="InterPro" id="IPR009057">
    <property type="entry name" value="Homeodomain-like_sf"/>
</dbReference>
<feature type="domain" description="HTH araC/xylS-type" evidence="4">
    <location>
        <begin position="200"/>
        <end position="298"/>
    </location>
</feature>
<reference evidence="6" key="1">
    <citation type="submission" date="2017-04" db="EMBL/GenBank/DDBJ databases">
        <title>Function of individual gut microbiota members based on whole genome sequencing of pure cultures obtained from chicken caecum.</title>
        <authorList>
            <person name="Medvecky M."/>
            <person name="Cejkova D."/>
            <person name="Polansky O."/>
            <person name="Karasova D."/>
            <person name="Kubasova T."/>
            <person name="Cizek A."/>
            <person name="Rychlik I."/>
        </authorList>
    </citation>
    <scope>NUCLEOTIDE SEQUENCE [LARGE SCALE GENOMIC DNA]</scope>
    <source>
        <strain evidence="6">An179</strain>
    </source>
</reference>
<dbReference type="Gene3D" id="1.10.10.60">
    <property type="entry name" value="Homeodomain-like"/>
    <property type="match status" value="2"/>
</dbReference>
<dbReference type="SMART" id="SM00342">
    <property type="entry name" value="HTH_ARAC"/>
    <property type="match status" value="1"/>
</dbReference>
<evidence type="ECO:0000256" key="1">
    <source>
        <dbReference type="ARBA" id="ARBA00023015"/>
    </source>
</evidence>
<accession>A0A1Y4LZB8</accession>
<keyword evidence="1" id="KW-0805">Transcription regulation</keyword>
<evidence type="ECO:0000259" key="4">
    <source>
        <dbReference type="PROSITE" id="PS01124"/>
    </source>
</evidence>
<dbReference type="Pfam" id="PF12833">
    <property type="entry name" value="HTH_18"/>
    <property type="match status" value="1"/>
</dbReference>
<dbReference type="EMBL" id="NFKL01000005">
    <property type="protein sequence ID" value="OUP59732.1"/>
    <property type="molecule type" value="Genomic_DNA"/>
</dbReference>
<evidence type="ECO:0000256" key="2">
    <source>
        <dbReference type="ARBA" id="ARBA00023125"/>
    </source>
</evidence>
<dbReference type="InterPro" id="IPR020449">
    <property type="entry name" value="Tscrpt_reg_AraC-type_HTH"/>
</dbReference>
<keyword evidence="3" id="KW-0804">Transcription</keyword>
<comment type="caution">
    <text evidence="5">The sequence shown here is derived from an EMBL/GenBank/DDBJ whole genome shotgun (WGS) entry which is preliminary data.</text>
</comment>
<dbReference type="GO" id="GO:0043565">
    <property type="term" value="F:sequence-specific DNA binding"/>
    <property type="evidence" value="ECO:0007669"/>
    <property type="project" value="InterPro"/>
</dbReference>
<organism evidence="5 6">
    <name type="scientific">Butyricicoccus pullicaecorum</name>
    <dbReference type="NCBI Taxonomy" id="501571"/>
    <lineage>
        <taxon>Bacteria</taxon>
        <taxon>Bacillati</taxon>
        <taxon>Bacillota</taxon>
        <taxon>Clostridia</taxon>
        <taxon>Eubacteriales</taxon>
        <taxon>Butyricicoccaceae</taxon>
        <taxon>Butyricicoccus</taxon>
    </lineage>
</organism>
<dbReference type="PANTHER" id="PTHR47893:SF1">
    <property type="entry name" value="REGULATORY PROTEIN PCHR"/>
    <property type="match status" value="1"/>
</dbReference>
<sequence length="318" mass="36620">MFIDYLRSEDPAYIQWIHTIPGVRVCQFKLKQVSEKSMLTFQEHQSSDTFEVFFCLDGQITAVLPGAELHKIEKYNIFVLSNISNLLSLKIGENVHGVLVVVDLQLLQERTPSMYPALNLNIDRCCLKSNLAVQHGSASLCNSCWSQSVFELQAYLPDKIFSKYCAFKALELLYILSVKSHDAKYFAGEAKNQKISQAILHIRSYMEKHLAEKITISDLSRMLSVSPTYLKAEFRRIHGMSIHRCLIDLRMQRAYELIRCTDQPIYKIAQEVGYEGMSQFSAVFKKYYGTSPGQFKKCLKQEYCVRLNNDNANTDRYN</sequence>
<protein>
    <recommendedName>
        <fullName evidence="4">HTH araC/xylS-type domain-containing protein</fullName>
    </recommendedName>
</protein>
<dbReference type="InterPro" id="IPR053142">
    <property type="entry name" value="PchR_regulatory_protein"/>
</dbReference>
<dbReference type="RefSeq" id="WP_087414543.1">
    <property type="nucleotide sequence ID" value="NZ_NFKL01000005.1"/>
</dbReference>